<evidence type="ECO:0000313" key="5">
    <source>
        <dbReference type="Proteomes" id="UP000235777"/>
    </source>
</evidence>
<dbReference type="STRING" id="863227.GCA_000373005_02266"/>
<dbReference type="GO" id="GO:0005886">
    <property type="term" value="C:plasma membrane"/>
    <property type="evidence" value="ECO:0007669"/>
    <property type="project" value="UniProtKB-SubCell"/>
</dbReference>
<dbReference type="SUPFAM" id="SSF56954">
    <property type="entry name" value="Outer membrane efflux proteins (OEP)"/>
    <property type="match status" value="1"/>
</dbReference>
<evidence type="ECO:0008006" key="6">
    <source>
        <dbReference type="Google" id="ProtNLM"/>
    </source>
</evidence>
<keyword evidence="2" id="KW-0812">Transmembrane</keyword>
<name>A0A2N7WTQ6_9BURK</name>
<dbReference type="Pfam" id="PF02321">
    <property type="entry name" value="OEP"/>
    <property type="match status" value="2"/>
</dbReference>
<dbReference type="InterPro" id="IPR010131">
    <property type="entry name" value="MdtP/NodT-like"/>
</dbReference>
<dbReference type="OrthoDB" id="9770517at2"/>
<dbReference type="EMBL" id="PNYC01000020">
    <property type="protein sequence ID" value="PMS32764.1"/>
    <property type="molecule type" value="Genomic_DNA"/>
</dbReference>
<dbReference type="Gene3D" id="2.20.200.10">
    <property type="entry name" value="Outer membrane efflux proteins (OEP)"/>
    <property type="match status" value="1"/>
</dbReference>
<accession>A0A2N7WTQ6</accession>
<dbReference type="AlphaFoldDB" id="A0A2N7WTQ6"/>
<feature type="coiled-coil region" evidence="3">
    <location>
        <begin position="411"/>
        <end position="445"/>
    </location>
</feature>
<keyword evidence="2" id="KW-0564">Palmitate</keyword>
<protein>
    <recommendedName>
        <fullName evidence="6">RND transporter</fullName>
    </recommendedName>
</protein>
<evidence type="ECO:0000313" key="4">
    <source>
        <dbReference type="EMBL" id="PMS32764.1"/>
    </source>
</evidence>
<keyword evidence="2" id="KW-1134">Transmembrane beta strand</keyword>
<keyword evidence="3" id="KW-0175">Coiled coil</keyword>
<proteinExistence type="inferred from homology"/>
<comment type="caution">
    <text evidence="4">The sequence shown here is derived from an EMBL/GenBank/DDBJ whole genome shotgun (WGS) entry which is preliminary data.</text>
</comment>
<gene>
    <name evidence="4" type="ORF">C0Z20_25655</name>
</gene>
<dbReference type="Proteomes" id="UP000235777">
    <property type="component" value="Unassembled WGS sequence"/>
</dbReference>
<keyword evidence="2" id="KW-0449">Lipoprotein</keyword>
<reference evidence="4 5" key="1">
    <citation type="submission" date="2018-01" db="EMBL/GenBank/DDBJ databases">
        <title>Whole genome analyses suggest that Burkholderia sensu lato contains two further novel genera in the rhizoxinica-symbiotica group Mycetohabitans gen. nov., and Trinickia gen. nov.: implications for the evolution of diazotrophy and nodulation in the Burkholderiaceae.</title>
        <authorList>
            <person name="Estrada-de los Santos P."/>
            <person name="Palmer M."/>
            <person name="Chavez-Ramirez B."/>
            <person name="Beukes C."/>
            <person name="Steenkamp E.T."/>
            <person name="Hirsch A.M."/>
            <person name="Manyaka P."/>
            <person name="Maluk M."/>
            <person name="Lafos M."/>
            <person name="Crook M."/>
            <person name="Gross E."/>
            <person name="Simon M.F."/>
            <person name="Bueno dos Reis Junior F."/>
            <person name="Poole P.S."/>
            <person name="Venter S.N."/>
            <person name="James E.K."/>
        </authorList>
    </citation>
    <scope>NUCLEOTIDE SEQUENCE [LARGE SCALE GENOMIC DNA]</scope>
    <source>
        <strain evidence="4 5">JPY 581</strain>
    </source>
</reference>
<comment type="subcellular location">
    <subcellularLocation>
        <location evidence="2">Cell membrane</location>
        <topology evidence="2">Lipid-anchor</topology>
    </subcellularLocation>
</comment>
<evidence type="ECO:0000256" key="3">
    <source>
        <dbReference type="SAM" id="Coils"/>
    </source>
</evidence>
<dbReference type="InterPro" id="IPR003423">
    <property type="entry name" value="OMP_efflux"/>
</dbReference>
<sequence length="517" mass="56265">MAHRPAVPHRSPTFRKEPVVNTSICSVGTVLSRVVARSFFSRVVTAGVCAAAFSGCMDLKIPAYQRPDTPAKTNWAHVDHRVSAADTVDPQWWKAFDDPYLDTLIDKAISGNVDIKVLAARIGIAGAQIGEARAGALPSADLGAGVDIEKNTHQPVTKSYNLGAQVNWDIDIWGKVAKGVSAQKAEFHATEADWRAGYLTLVAGVSSTYFQILQFDDQIDEEQKTLYKNRQILTIYRSMYANGVVPQTEVLRQEAEINGLANELIELHRSRDLAENALATLVGVPAGEFKVPVGHLRERIKLPDVPMGLPAQLLARRPDVVAAQFRVLESYDEIGAAKLAQLPSISLTGRGGTAAFALTDLMKAFTFSFLPSIDLPMFDPSVKAHIKTTEAQSELARQQYRQTVFAAFEEVENALVDLTAHKQQRVELEAQNARLQLVAAQVEAQLKEGIVSQLEVLESERSLAAAELALVANHQQILADTVTLYKAIGGGWPEVVVADEKGADTRSPSAHELAANH</sequence>
<dbReference type="PANTHER" id="PTHR30203">
    <property type="entry name" value="OUTER MEMBRANE CATION EFFLUX PROTEIN"/>
    <property type="match status" value="1"/>
</dbReference>
<keyword evidence="5" id="KW-1185">Reference proteome</keyword>
<keyword evidence="2" id="KW-0472">Membrane</keyword>
<dbReference type="NCBIfam" id="TIGR01845">
    <property type="entry name" value="outer_NodT"/>
    <property type="match status" value="1"/>
</dbReference>
<dbReference type="GO" id="GO:0015562">
    <property type="term" value="F:efflux transmembrane transporter activity"/>
    <property type="evidence" value="ECO:0007669"/>
    <property type="project" value="InterPro"/>
</dbReference>
<evidence type="ECO:0000256" key="2">
    <source>
        <dbReference type="RuleBase" id="RU362097"/>
    </source>
</evidence>
<comment type="similarity">
    <text evidence="1 2">Belongs to the outer membrane factor (OMF) (TC 1.B.17) family.</text>
</comment>
<evidence type="ECO:0000256" key="1">
    <source>
        <dbReference type="ARBA" id="ARBA00007613"/>
    </source>
</evidence>
<organism evidence="4 5">
    <name type="scientific">Trinickia symbiotica</name>
    <dbReference type="NCBI Taxonomy" id="863227"/>
    <lineage>
        <taxon>Bacteria</taxon>
        <taxon>Pseudomonadati</taxon>
        <taxon>Pseudomonadota</taxon>
        <taxon>Betaproteobacteria</taxon>
        <taxon>Burkholderiales</taxon>
        <taxon>Burkholderiaceae</taxon>
        <taxon>Trinickia</taxon>
    </lineage>
</organism>
<dbReference type="Gene3D" id="1.20.1600.10">
    <property type="entry name" value="Outer membrane efflux proteins (OEP)"/>
    <property type="match status" value="1"/>
</dbReference>